<comment type="caution">
    <text evidence="2">The sequence shown here is derived from an EMBL/GenBank/DDBJ whole genome shotgun (WGS) entry which is preliminary data.</text>
</comment>
<name>A0A8S1MKN1_PARPR</name>
<dbReference type="AlphaFoldDB" id="A0A8S1MKN1"/>
<evidence type="ECO:0000313" key="3">
    <source>
        <dbReference type="Proteomes" id="UP000688137"/>
    </source>
</evidence>
<organism evidence="2 3">
    <name type="scientific">Paramecium primaurelia</name>
    <dbReference type="NCBI Taxonomy" id="5886"/>
    <lineage>
        <taxon>Eukaryota</taxon>
        <taxon>Sar</taxon>
        <taxon>Alveolata</taxon>
        <taxon>Ciliophora</taxon>
        <taxon>Intramacronucleata</taxon>
        <taxon>Oligohymenophorea</taxon>
        <taxon>Peniculida</taxon>
        <taxon>Parameciidae</taxon>
        <taxon>Paramecium</taxon>
    </lineage>
</organism>
<reference evidence="2" key="1">
    <citation type="submission" date="2021-01" db="EMBL/GenBank/DDBJ databases">
        <authorList>
            <consortium name="Genoscope - CEA"/>
            <person name="William W."/>
        </authorList>
    </citation>
    <scope>NUCLEOTIDE SEQUENCE</scope>
</reference>
<evidence type="ECO:0000313" key="2">
    <source>
        <dbReference type="EMBL" id="CAD8077366.1"/>
    </source>
</evidence>
<accession>A0A8S1MKN1</accession>
<keyword evidence="3" id="KW-1185">Reference proteome</keyword>
<evidence type="ECO:0000256" key="1">
    <source>
        <dbReference type="SAM" id="Coils"/>
    </source>
</evidence>
<proteinExistence type="predicted"/>
<feature type="coiled-coil region" evidence="1">
    <location>
        <begin position="7"/>
        <end position="102"/>
    </location>
</feature>
<gene>
    <name evidence="2" type="ORF">PPRIM_AZ9-3.1.T0580077</name>
</gene>
<keyword evidence="1" id="KW-0175">Coiled coil</keyword>
<dbReference type="Proteomes" id="UP000688137">
    <property type="component" value="Unassembled WGS sequence"/>
</dbReference>
<sequence length="448" mass="54116">MRKIFIIKLLRKQIQRKNAKIMKWKQKSLKGQIETYKNLLKESEAKREQIENENQQKLRMLKDYKSNNQQLIDQNSQQSVQINQLKSEKEQYTARIASLESLSQALKFEYQFRTQQYLQFQSSSIRIENLRSQQPQSSITPQTVEDLQNFYSDEQKQRREINFYYQIRYLESIIQKVSDDKTEEQKMNCRLETTQAIIFSEWLNIYQILLDEDQFSKSIKEKNFYFRKNCLIKNKVSQIQQRQLNQDTEIVITIDNQRLTIRNVHETCNAEYQALDIILNMLLTEGYAKLFERDHQQINSENQLREQWSIKIPRQFLIQDDIGNYHIYQEQFGNDIDQDFSPFRTADIVDQFISSFYQYFYFATNKNLALTECKILVQLNKFLKRLNEVIITRIVINSKYQKVFSKLDKGEDKIKNFERERSENPRGATQQFWSPKMYEKAEQVWYDQ</sequence>
<dbReference type="OMA" id="WINVENK"/>
<protein>
    <submittedName>
        <fullName evidence="2">Uncharacterized protein</fullName>
    </submittedName>
</protein>
<dbReference type="EMBL" id="CAJJDM010000059">
    <property type="protein sequence ID" value="CAD8077366.1"/>
    <property type="molecule type" value="Genomic_DNA"/>
</dbReference>